<keyword evidence="2" id="KW-0560">Oxidoreductase</keyword>
<reference evidence="4 5" key="1">
    <citation type="submission" date="2020-08" db="EMBL/GenBank/DDBJ databases">
        <title>Sequencing the genomes of 1000 actinobacteria strains.</title>
        <authorList>
            <person name="Klenk H.-P."/>
        </authorList>
    </citation>
    <scope>NUCLEOTIDE SEQUENCE [LARGE SCALE GENOMIC DNA]</scope>
    <source>
        <strain evidence="4 5">DSM 105784</strain>
    </source>
</reference>
<dbReference type="SUPFAM" id="SSF51735">
    <property type="entry name" value="NAD(P)-binding Rossmann-fold domains"/>
    <property type="match status" value="1"/>
</dbReference>
<dbReference type="SMART" id="SM00829">
    <property type="entry name" value="PKS_ER"/>
    <property type="match status" value="1"/>
</dbReference>
<sequence>MKAVGFTEFGGREVMRVLELPEPHAGPGQVRIKVASAAVHPADANIRKGLSAQYDPESNPPSDVYVVGWEIAGTIDEVGDGVRPELRVDVEAIAITEPKLNLGGQAQYVVVPAESVVLAPKGIDLTAASTLLMSALTAQMGMDALALTPGATIAVTGAAGGIGGYAVQLAKAAGATVIADAAEKDRDLVKSLGADHVLPRGTEFPAAVRQLLPEGVDGVIDGGSVGDSIAAAVRDGGAIATFKGFSGDTDRGVRWFPVFVYDRIRDTAALTRLRDQAESGALTLRVAGTYPLEQVVEAQRLVEEGGVRGRPVLVF</sequence>
<dbReference type="Pfam" id="PF00107">
    <property type="entry name" value="ADH_zinc_N"/>
    <property type="match status" value="1"/>
</dbReference>
<dbReference type="GO" id="GO:0035925">
    <property type="term" value="F:mRNA 3'-UTR AU-rich region binding"/>
    <property type="evidence" value="ECO:0007669"/>
    <property type="project" value="TreeGrafter"/>
</dbReference>
<dbReference type="SUPFAM" id="SSF50129">
    <property type="entry name" value="GroES-like"/>
    <property type="match status" value="1"/>
</dbReference>
<evidence type="ECO:0000313" key="5">
    <source>
        <dbReference type="Proteomes" id="UP000536685"/>
    </source>
</evidence>
<dbReference type="Pfam" id="PF08240">
    <property type="entry name" value="ADH_N"/>
    <property type="match status" value="1"/>
</dbReference>
<dbReference type="InterPro" id="IPR011032">
    <property type="entry name" value="GroES-like_sf"/>
</dbReference>
<keyword evidence="1" id="KW-0521">NADP</keyword>
<dbReference type="InterPro" id="IPR036291">
    <property type="entry name" value="NAD(P)-bd_dom_sf"/>
</dbReference>
<dbReference type="InterPro" id="IPR013154">
    <property type="entry name" value="ADH-like_N"/>
</dbReference>
<evidence type="ECO:0000256" key="1">
    <source>
        <dbReference type="ARBA" id="ARBA00022857"/>
    </source>
</evidence>
<dbReference type="PANTHER" id="PTHR48106:SF13">
    <property type="entry name" value="QUINONE OXIDOREDUCTASE-RELATED"/>
    <property type="match status" value="1"/>
</dbReference>
<evidence type="ECO:0000313" key="4">
    <source>
        <dbReference type="EMBL" id="MBB5842647.1"/>
    </source>
</evidence>
<dbReference type="PANTHER" id="PTHR48106">
    <property type="entry name" value="QUINONE OXIDOREDUCTASE PIG3-RELATED"/>
    <property type="match status" value="1"/>
</dbReference>
<dbReference type="GO" id="GO:0005829">
    <property type="term" value="C:cytosol"/>
    <property type="evidence" value="ECO:0007669"/>
    <property type="project" value="TreeGrafter"/>
</dbReference>
<organism evidence="4 5">
    <name type="scientific">Conyzicola lurida</name>
    <dbReference type="NCBI Taxonomy" id="1172621"/>
    <lineage>
        <taxon>Bacteria</taxon>
        <taxon>Bacillati</taxon>
        <taxon>Actinomycetota</taxon>
        <taxon>Actinomycetes</taxon>
        <taxon>Micrococcales</taxon>
        <taxon>Microbacteriaceae</taxon>
        <taxon>Conyzicola</taxon>
    </lineage>
</organism>
<dbReference type="GO" id="GO:0070402">
    <property type="term" value="F:NADPH binding"/>
    <property type="evidence" value="ECO:0007669"/>
    <property type="project" value="TreeGrafter"/>
</dbReference>
<dbReference type="EMBL" id="JACHMJ010000001">
    <property type="protein sequence ID" value="MBB5842647.1"/>
    <property type="molecule type" value="Genomic_DNA"/>
</dbReference>
<protein>
    <submittedName>
        <fullName evidence="4">NADPH:quinone reductase-like Zn-dependent oxidoreductase</fullName>
    </submittedName>
</protein>
<feature type="domain" description="Enoyl reductase (ER)" evidence="3">
    <location>
        <begin position="10"/>
        <end position="313"/>
    </location>
</feature>
<dbReference type="InterPro" id="IPR013149">
    <property type="entry name" value="ADH-like_C"/>
</dbReference>
<dbReference type="RefSeq" id="WP_184234148.1">
    <property type="nucleotide sequence ID" value="NZ_JACHMJ010000001.1"/>
</dbReference>
<gene>
    <name evidence="4" type="ORF">HD599_000970</name>
</gene>
<dbReference type="Gene3D" id="3.90.180.10">
    <property type="entry name" value="Medium-chain alcohol dehydrogenases, catalytic domain"/>
    <property type="match status" value="1"/>
</dbReference>
<dbReference type="Proteomes" id="UP000536685">
    <property type="component" value="Unassembled WGS sequence"/>
</dbReference>
<accession>A0A841AHE5</accession>
<dbReference type="Gene3D" id="3.40.50.720">
    <property type="entry name" value="NAD(P)-binding Rossmann-like Domain"/>
    <property type="match status" value="1"/>
</dbReference>
<keyword evidence="5" id="KW-1185">Reference proteome</keyword>
<dbReference type="GO" id="GO:0003960">
    <property type="term" value="F:quinone reductase (NADPH) activity"/>
    <property type="evidence" value="ECO:0007669"/>
    <property type="project" value="TreeGrafter"/>
</dbReference>
<dbReference type="InterPro" id="IPR020843">
    <property type="entry name" value="ER"/>
</dbReference>
<name>A0A841AHE5_9MICO</name>
<comment type="caution">
    <text evidence="4">The sequence shown here is derived from an EMBL/GenBank/DDBJ whole genome shotgun (WGS) entry which is preliminary data.</text>
</comment>
<proteinExistence type="predicted"/>
<evidence type="ECO:0000256" key="2">
    <source>
        <dbReference type="ARBA" id="ARBA00023002"/>
    </source>
</evidence>
<dbReference type="AlphaFoldDB" id="A0A841AHE5"/>
<evidence type="ECO:0000259" key="3">
    <source>
        <dbReference type="SMART" id="SM00829"/>
    </source>
</evidence>
<dbReference type="CDD" id="cd05289">
    <property type="entry name" value="MDR_like_2"/>
    <property type="match status" value="1"/>
</dbReference>